<reference evidence="1" key="1">
    <citation type="submission" date="2020-06" db="EMBL/GenBank/DDBJ databases">
        <title>WGS assembly of Ceratodon purpureus strain R40.</title>
        <authorList>
            <person name="Carey S.B."/>
            <person name="Jenkins J."/>
            <person name="Shu S."/>
            <person name="Lovell J.T."/>
            <person name="Sreedasyam A."/>
            <person name="Maumus F."/>
            <person name="Tiley G.P."/>
            <person name="Fernandez-Pozo N."/>
            <person name="Barry K."/>
            <person name="Chen C."/>
            <person name="Wang M."/>
            <person name="Lipzen A."/>
            <person name="Daum C."/>
            <person name="Saski C.A."/>
            <person name="Payton A.C."/>
            <person name="Mcbreen J.C."/>
            <person name="Conrad R.E."/>
            <person name="Kollar L.M."/>
            <person name="Olsson S."/>
            <person name="Huttunen S."/>
            <person name="Landis J.B."/>
            <person name="Wickett N.J."/>
            <person name="Johnson M.G."/>
            <person name="Rensing S.A."/>
            <person name="Grimwood J."/>
            <person name="Schmutz J."/>
            <person name="Mcdaniel S.F."/>
        </authorList>
    </citation>
    <scope>NUCLEOTIDE SEQUENCE</scope>
    <source>
        <strain evidence="1">R40</strain>
    </source>
</reference>
<accession>A0A8T0II39</accession>
<sequence length="91" mass="10521">MFLSIFDPATPQHLCLNASFDFFQEQIIAVEVRRDILCTCLEHIEISIPGNDAEKMVTSITSELEKWVIRSRPLYLSSLLIPTYISWTRMS</sequence>
<dbReference type="EMBL" id="CM026423">
    <property type="protein sequence ID" value="KAG0582589.1"/>
    <property type="molecule type" value="Genomic_DNA"/>
</dbReference>
<evidence type="ECO:0000313" key="2">
    <source>
        <dbReference type="Proteomes" id="UP000822688"/>
    </source>
</evidence>
<name>A0A8T0II39_CERPU</name>
<gene>
    <name evidence="1" type="ORF">KC19_3G071700</name>
</gene>
<dbReference type="Proteomes" id="UP000822688">
    <property type="component" value="Chromosome 3"/>
</dbReference>
<proteinExistence type="predicted"/>
<keyword evidence="2" id="KW-1185">Reference proteome</keyword>
<dbReference type="AlphaFoldDB" id="A0A8T0II39"/>
<protein>
    <submittedName>
        <fullName evidence="1">Uncharacterized protein</fullName>
    </submittedName>
</protein>
<organism evidence="1 2">
    <name type="scientific">Ceratodon purpureus</name>
    <name type="common">Fire moss</name>
    <name type="synonym">Dicranum purpureum</name>
    <dbReference type="NCBI Taxonomy" id="3225"/>
    <lineage>
        <taxon>Eukaryota</taxon>
        <taxon>Viridiplantae</taxon>
        <taxon>Streptophyta</taxon>
        <taxon>Embryophyta</taxon>
        <taxon>Bryophyta</taxon>
        <taxon>Bryophytina</taxon>
        <taxon>Bryopsida</taxon>
        <taxon>Dicranidae</taxon>
        <taxon>Pseudoditrichales</taxon>
        <taxon>Ditrichaceae</taxon>
        <taxon>Ceratodon</taxon>
    </lineage>
</organism>
<evidence type="ECO:0000313" key="1">
    <source>
        <dbReference type="EMBL" id="KAG0582589.1"/>
    </source>
</evidence>
<comment type="caution">
    <text evidence="1">The sequence shown here is derived from an EMBL/GenBank/DDBJ whole genome shotgun (WGS) entry which is preliminary data.</text>
</comment>